<comment type="subcellular location">
    <subcellularLocation>
        <location evidence="1">Membrane</location>
        <topology evidence="1">Multi-pass membrane protein</topology>
    </subcellularLocation>
</comment>
<dbReference type="GO" id="GO:0005886">
    <property type="term" value="C:plasma membrane"/>
    <property type="evidence" value="ECO:0007669"/>
    <property type="project" value="TreeGrafter"/>
</dbReference>
<keyword evidence="4 6" id="KW-1133">Transmembrane helix</keyword>
<dbReference type="RefSeq" id="XP_044726016.1">
    <property type="nucleotide sequence ID" value="XM_044859616.1"/>
</dbReference>
<comment type="caution">
    <text evidence="7">The sequence shown here is derived from an EMBL/GenBank/DDBJ whole genome shotgun (WGS) entry which is preliminary data.</text>
</comment>
<dbReference type="EMBL" id="JAIZPD010000001">
    <property type="protein sequence ID" value="KAH0968503.1"/>
    <property type="molecule type" value="Genomic_DNA"/>
</dbReference>
<proteinExistence type="inferred from homology"/>
<dbReference type="Gene3D" id="1.10.4160.10">
    <property type="entry name" value="Hydantoin permease"/>
    <property type="match status" value="1"/>
</dbReference>
<evidence type="ECO:0000256" key="3">
    <source>
        <dbReference type="ARBA" id="ARBA00022692"/>
    </source>
</evidence>
<evidence type="ECO:0000256" key="1">
    <source>
        <dbReference type="ARBA" id="ARBA00004141"/>
    </source>
</evidence>
<dbReference type="Pfam" id="PF02133">
    <property type="entry name" value="Transp_cyt_pur"/>
    <property type="match status" value="1"/>
</dbReference>
<evidence type="ECO:0000313" key="7">
    <source>
        <dbReference type="EMBL" id="KAH0968503.1"/>
    </source>
</evidence>
<keyword evidence="3 6" id="KW-0812">Transmembrane</keyword>
<dbReference type="PANTHER" id="PTHR30618">
    <property type="entry name" value="NCS1 FAMILY PURINE/PYRIMIDINE TRANSPORTER"/>
    <property type="match status" value="1"/>
</dbReference>
<dbReference type="GeneID" id="68350274"/>
<gene>
    <name evidence="7" type="ORF">HRG_01145</name>
</gene>
<organism evidence="7 8">
    <name type="scientific">Hirsutella rhossiliensis</name>
    <dbReference type="NCBI Taxonomy" id="111463"/>
    <lineage>
        <taxon>Eukaryota</taxon>
        <taxon>Fungi</taxon>
        <taxon>Dikarya</taxon>
        <taxon>Ascomycota</taxon>
        <taxon>Pezizomycotina</taxon>
        <taxon>Sordariomycetes</taxon>
        <taxon>Hypocreomycetidae</taxon>
        <taxon>Hypocreales</taxon>
        <taxon>Ophiocordycipitaceae</taxon>
        <taxon>Hirsutella</taxon>
    </lineage>
</organism>
<dbReference type="AlphaFoldDB" id="A0A9P8N6F6"/>
<feature type="transmembrane region" description="Helical" evidence="6">
    <location>
        <begin position="51"/>
        <end position="72"/>
    </location>
</feature>
<protein>
    <submittedName>
        <fullName evidence="7">Permease for cytosine/purines, uracil, thiamine, allantoin</fullName>
    </submittedName>
</protein>
<keyword evidence="5 6" id="KW-0472">Membrane</keyword>
<evidence type="ECO:0000256" key="6">
    <source>
        <dbReference type="SAM" id="Phobius"/>
    </source>
</evidence>
<dbReference type="Proteomes" id="UP000824596">
    <property type="component" value="Unassembled WGS sequence"/>
</dbReference>
<comment type="similarity">
    <text evidence="2">Belongs to the purine-cytosine permease (2.A.39) family.</text>
</comment>
<dbReference type="InterPro" id="IPR001248">
    <property type="entry name" value="Pur-cyt_permease"/>
</dbReference>
<sequence>MSGFGVFIAPATGILLADYHAVRKYKLKLKDLYVGDASSIYWFNHGCNWRAFAAFVAGVWPLLPGLVGTVNADASASFAGWIRLYNLTFLVGLFISFAVFWLLNLVFPVPGLGEEGPFQANGSRYEVADPESPVEVENKHL</sequence>
<feature type="transmembrane region" description="Helical" evidence="6">
    <location>
        <begin position="84"/>
        <end position="103"/>
    </location>
</feature>
<evidence type="ECO:0000256" key="5">
    <source>
        <dbReference type="ARBA" id="ARBA00023136"/>
    </source>
</evidence>
<keyword evidence="8" id="KW-1185">Reference proteome</keyword>
<reference evidence="7" key="1">
    <citation type="submission" date="2021-09" db="EMBL/GenBank/DDBJ databases">
        <title>A high-quality genome of the endoparasitic fungus Hirsutella rhossiliensis with a comparison of Hirsutella genomes reveals transposable elements contributing to genome size variation.</title>
        <authorList>
            <person name="Lin R."/>
            <person name="Jiao Y."/>
            <person name="Sun X."/>
            <person name="Ling J."/>
            <person name="Xie B."/>
            <person name="Cheng X."/>
        </authorList>
    </citation>
    <scope>NUCLEOTIDE SEQUENCE</scope>
    <source>
        <strain evidence="7">HR02</strain>
    </source>
</reference>
<accession>A0A9P8N6F6</accession>
<evidence type="ECO:0000256" key="4">
    <source>
        <dbReference type="ARBA" id="ARBA00022989"/>
    </source>
</evidence>
<dbReference type="InterPro" id="IPR045225">
    <property type="entry name" value="Uracil/uridine/allantoin_perm"/>
</dbReference>
<evidence type="ECO:0000313" key="8">
    <source>
        <dbReference type="Proteomes" id="UP000824596"/>
    </source>
</evidence>
<evidence type="ECO:0000256" key="2">
    <source>
        <dbReference type="ARBA" id="ARBA00008974"/>
    </source>
</evidence>
<name>A0A9P8N6F6_9HYPO</name>
<dbReference type="PANTHER" id="PTHR30618:SF15">
    <property type="entry name" value="NICOTINAMIDE RIBOSIDE TRANSPORTER 1-RELATED"/>
    <property type="match status" value="1"/>
</dbReference>
<dbReference type="OrthoDB" id="2018619at2759"/>
<dbReference type="GO" id="GO:0015205">
    <property type="term" value="F:nucleobase transmembrane transporter activity"/>
    <property type="evidence" value="ECO:0007669"/>
    <property type="project" value="TreeGrafter"/>
</dbReference>